<reference evidence="5" key="1">
    <citation type="journal article" date="2020" name="mSystems">
        <title>Genome- and Community-Level Interaction Insights into Carbon Utilization and Element Cycling Functions of Hydrothermarchaeota in Hydrothermal Sediment.</title>
        <authorList>
            <person name="Zhou Z."/>
            <person name="Liu Y."/>
            <person name="Xu W."/>
            <person name="Pan J."/>
            <person name="Luo Z.H."/>
            <person name="Li M."/>
        </authorList>
    </citation>
    <scope>NUCLEOTIDE SEQUENCE [LARGE SCALE GENOMIC DNA]</scope>
    <source>
        <strain evidence="5">SpSt-587</strain>
    </source>
</reference>
<evidence type="ECO:0000256" key="1">
    <source>
        <dbReference type="ARBA" id="ARBA00022691"/>
    </source>
</evidence>
<sequence length="250" mass="27589">MLVTLLTDFGDFYPGVMKGVILSLVPDAKIVDITHSIEPQNVFQGAFLLYHSYKFFGSAIHVAVVDPGVGGKRRAIVVETKHNYFVAPDNGLVYPSAKEDGIVRIFEIDSKISEIVGELSTTFHGRDIFAPATALLLKKDFRYFREIDEIKTLDIFEHSVAGNRVCGKVAFVDRFGNVVTNIPASAVMGAKGFILRGVEFPMVKCYEDVDIGKPLALIGSFGTLELSLREGNASEFLKIRKGEIELEVLR</sequence>
<evidence type="ECO:0000259" key="4">
    <source>
        <dbReference type="Pfam" id="PF20257"/>
    </source>
</evidence>
<dbReference type="Gene3D" id="3.40.50.10790">
    <property type="entry name" value="S-adenosyl-l-methionine hydroxide adenosyltransferase, N-terminal"/>
    <property type="match status" value="1"/>
</dbReference>
<dbReference type="SUPFAM" id="SSF101852">
    <property type="entry name" value="Bacterial fluorinating enzyme, C-terminal domain"/>
    <property type="match status" value="1"/>
</dbReference>
<evidence type="ECO:0000313" key="5">
    <source>
        <dbReference type="EMBL" id="HGT83284.1"/>
    </source>
</evidence>
<dbReference type="PIRSF" id="PIRSF006779">
    <property type="entry name" value="UCP006779"/>
    <property type="match status" value="1"/>
</dbReference>
<evidence type="ECO:0000256" key="2">
    <source>
        <dbReference type="ARBA" id="ARBA00024035"/>
    </source>
</evidence>
<dbReference type="InterPro" id="IPR023228">
    <property type="entry name" value="SAM_OH_AdoTrfase_N_sf"/>
</dbReference>
<feature type="domain" description="S-adenosyl-l-methionine hydroxide adenosyltransferase C-terminal" evidence="4">
    <location>
        <begin position="167"/>
        <end position="243"/>
    </location>
</feature>
<dbReference type="AlphaFoldDB" id="A0A7J3M4S5"/>
<comment type="caution">
    <text evidence="5">The sequence shown here is derived from an EMBL/GenBank/DDBJ whole genome shotgun (WGS) entry which is preliminary data.</text>
</comment>
<dbReference type="Pfam" id="PF20257">
    <property type="entry name" value="SAM_HAT_C"/>
    <property type="match status" value="1"/>
</dbReference>
<dbReference type="InterPro" id="IPR046469">
    <property type="entry name" value="SAM_HAT_N"/>
</dbReference>
<comment type="similarity">
    <text evidence="2">Belongs to the SAM hydrolase / SAM-dependent halogenase family.</text>
</comment>
<feature type="domain" description="S-adenosyl-l-methionine hydroxide adenosyltransferase N-terminal" evidence="3">
    <location>
        <begin position="3"/>
        <end position="139"/>
    </location>
</feature>
<keyword evidence="1" id="KW-0949">S-adenosyl-L-methionine</keyword>
<dbReference type="EMBL" id="DSYZ01000115">
    <property type="protein sequence ID" value="HGT83284.1"/>
    <property type="molecule type" value="Genomic_DNA"/>
</dbReference>
<gene>
    <name evidence="5" type="ORF">ENT52_06110</name>
</gene>
<accession>A0A7J3M4S5</accession>
<dbReference type="PANTHER" id="PTHR35092:SF1">
    <property type="entry name" value="CHLORINASE MJ1651"/>
    <property type="match status" value="1"/>
</dbReference>
<dbReference type="Gene3D" id="2.40.30.90">
    <property type="entry name" value="Bacterial fluorinating enzyme like"/>
    <property type="match status" value="1"/>
</dbReference>
<dbReference type="Pfam" id="PF01887">
    <property type="entry name" value="SAM_HAT_N"/>
    <property type="match status" value="1"/>
</dbReference>
<proteinExistence type="inferred from homology"/>
<dbReference type="InterPro" id="IPR046470">
    <property type="entry name" value="SAM_HAT_C"/>
</dbReference>
<organism evidence="5">
    <name type="scientific">Archaeoglobus fulgidus</name>
    <dbReference type="NCBI Taxonomy" id="2234"/>
    <lineage>
        <taxon>Archaea</taxon>
        <taxon>Methanobacteriati</taxon>
        <taxon>Methanobacteriota</taxon>
        <taxon>Archaeoglobi</taxon>
        <taxon>Archaeoglobales</taxon>
        <taxon>Archaeoglobaceae</taxon>
        <taxon>Archaeoglobus</taxon>
    </lineage>
</organism>
<name>A0A7J3M4S5_ARCFL</name>
<dbReference type="InterPro" id="IPR002747">
    <property type="entry name" value="SAM_OH_AdoTrfase"/>
</dbReference>
<evidence type="ECO:0008006" key="6">
    <source>
        <dbReference type="Google" id="ProtNLM"/>
    </source>
</evidence>
<protein>
    <recommendedName>
        <fullName evidence="6">SAM-dependent chlorinase/fluorinase</fullName>
    </recommendedName>
</protein>
<evidence type="ECO:0000259" key="3">
    <source>
        <dbReference type="Pfam" id="PF01887"/>
    </source>
</evidence>
<dbReference type="PANTHER" id="PTHR35092">
    <property type="entry name" value="CHLORINASE MJ1651"/>
    <property type="match status" value="1"/>
</dbReference>
<dbReference type="InterPro" id="IPR023227">
    <property type="entry name" value="SAM_OH_AdoTrfase_C_sf"/>
</dbReference>
<dbReference type="SUPFAM" id="SSF102522">
    <property type="entry name" value="Bacterial fluorinating enzyme, N-terminal domain"/>
    <property type="match status" value="1"/>
</dbReference>